<dbReference type="PATRIC" id="fig|284581.3.peg.34"/>
<keyword evidence="3" id="KW-0547">Nucleotide-binding</keyword>
<dbReference type="Pfam" id="PF13091">
    <property type="entry name" value="PLDc_2"/>
    <property type="match status" value="1"/>
</dbReference>
<keyword evidence="3" id="KW-0067">ATP-binding</keyword>
<dbReference type="SMART" id="SM00490">
    <property type="entry name" value="HELICc"/>
    <property type="match status" value="1"/>
</dbReference>
<dbReference type="CDD" id="cd18032">
    <property type="entry name" value="DEXHc_RE_I_III_res"/>
    <property type="match status" value="1"/>
</dbReference>
<organism evidence="3 4">
    <name type="scientific">Priestia koreensis</name>
    <dbReference type="NCBI Taxonomy" id="284581"/>
    <lineage>
        <taxon>Bacteria</taxon>
        <taxon>Bacillati</taxon>
        <taxon>Bacillota</taxon>
        <taxon>Bacilli</taxon>
        <taxon>Bacillales</taxon>
        <taxon>Bacillaceae</taxon>
        <taxon>Priestia</taxon>
    </lineage>
</organism>
<dbReference type="Gene3D" id="3.30.870.10">
    <property type="entry name" value="Endonuclease Chain A"/>
    <property type="match status" value="1"/>
</dbReference>
<dbReference type="GO" id="GO:0005829">
    <property type="term" value="C:cytosol"/>
    <property type="evidence" value="ECO:0007669"/>
    <property type="project" value="TreeGrafter"/>
</dbReference>
<keyword evidence="3" id="KW-0378">Hydrolase</keyword>
<reference evidence="4" key="1">
    <citation type="submission" date="2015-08" db="EMBL/GenBank/DDBJ databases">
        <title>Fjat-14210 dsm16467.</title>
        <authorList>
            <person name="Liu B."/>
            <person name="Wang J."/>
            <person name="Zhu Y."/>
            <person name="Liu G."/>
            <person name="Chen Q."/>
            <person name="Chen Z."/>
            <person name="Lan J."/>
            <person name="Che J."/>
            <person name="Ge C."/>
            <person name="Shi H."/>
            <person name="Pan Z."/>
            <person name="Liu X."/>
        </authorList>
    </citation>
    <scope>NUCLEOTIDE SEQUENCE [LARGE SCALE GENOMIC DNA]</scope>
    <source>
        <strain evidence="4">DSM 16467</strain>
    </source>
</reference>
<feature type="domain" description="Helicase ATP-binding" evidence="1">
    <location>
        <begin position="231"/>
        <end position="379"/>
    </location>
</feature>
<dbReference type="InterPro" id="IPR006935">
    <property type="entry name" value="Helicase/UvrB_N"/>
</dbReference>
<sequence>MSNVQLITSQVGRDVLREIERSKSIYILTSFIMDSGVRLLEKSLYEAANRGAEIKMLCGDYLFITQPKALQRLVAIHPRIEARLWQSKGKSFHPKAYLFESHEEGVCIIGSSNLSASALIDGVEWNVKVKEGVNDSTLSVATEQFLHLFYHEQTLSVNYETTSLYGEQYEKFHQRTPSLPYSWSEREEQELMLPTTEETSSEAGLVLDEPLSYGEIQPRFAQLEALSALEDTYEEGYSKAMVVMATGLGKTYLAGFYAKKFKKVLFIAHLEEILGQAQTSFKIIMPNRSSGLFYGKEKVQDVDFVFASIYTLSRDKHLHTFHQDEFDLIVVDEFHHAAAATYQKVLHYFKPKFLLGITATPDRMDQKDIYSICEGNVAYQMHLMEAVQREWLSPFCYYGVYDETDYSSITWLGTKYDHEELLAVQLKEEVAEKIYNAWNQRKQTRTIGFCSSIEQADFLATYFTKRGDRSIGLHSRTQGMTRGEAIRQLDDQQISVIFTVNLFNEGVDIPSVDTLLFVRPTESLTVFTQQVGRGLRLHSEKKHCTIIDLIGNYRHADTKLQLFDTGSTEKNGKPSFLPTLPESCELHLDTQVINLFTEFQKKRQPRKEKLHLAFLNLKRDLGRRPSYWELHLNGAESAQAYYQEFKSYIGFLSWANELTMEEEETFKKHKSLIEEVERTGMTKSYKMVVLQYMLTKGARQWYKSISSADAASFFHHYLTEKDYRKNIDFSDRSSKKLWEFDEKKVAKLIATMPMTKWSGSSKGMITFEDDLFTFHIKVDEQEEVLLYEWIKQIVEYRLNSYFERKGNR</sequence>
<protein>
    <submittedName>
        <fullName evidence="3">DNA helicase</fullName>
    </submittedName>
</protein>
<dbReference type="AlphaFoldDB" id="A0A0M0KT24"/>
<dbReference type="InterPro" id="IPR014001">
    <property type="entry name" value="Helicase_ATP-bd"/>
</dbReference>
<dbReference type="GO" id="GO:0016787">
    <property type="term" value="F:hydrolase activity"/>
    <property type="evidence" value="ECO:0007669"/>
    <property type="project" value="InterPro"/>
</dbReference>
<dbReference type="SUPFAM" id="SSF56024">
    <property type="entry name" value="Phospholipase D/nuclease"/>
    <property type="match status" value="1"/>
</dbReference>
<comment type="caution">
    <text evidence="3">The sequence shown here is derived from an EMBL/GenBank/DDBJ whole genome shotgun (WGS) entry which is preliminary data.</text>
</comment>
<dbReference type="STRING" id="284581.AMD01_18795"/>
<dbReference type="PANTHER" id="PTHR47396">
    <property type="entry name" value="TYPE I RESTRICTION ENZYME ECOKI R PROTEIN"/>
    <property type="match status" value="1"/>
</dbReference>
<gene>
    <name evidence="3" type="ORF">AMD01_18795</name>
</gene>
<dbReference type="EMBL" id="LILC01000027">
    <property type="protein sequence ID" value="KOO41956.1"/>
    <property type="molecule type" value="Genomic_DNA"/>
</dbReference>
<dbReference type="PANTHER" id="PTHR47396:SF1">
    <property type="entry name" value="ATP-DEPENDENT HELICASE IRC3-RELATED"/>
    <property type="match status" value="1"/>
</dbReference>
<evidence type="ECO:0000313" key="4">
    <source>
        <dbReference type="Proteomes" id="UP000037558"/>
    </source>
</evidence>
<dbReference type="PROSITE" id="PS51194">
    <property type="entry name" value="HELICASE_CTER"/>
    <property type="match status" value="1"/>
</dbReference>
<dbReference type="InterPro" id="IPR025202">
    <property type="entry name" value="PLD-like_dom"/>
</dbReference>
<dbReference type="InterPro" id="IPR027417">
    <property type="entry name" value="P-loop_NTPase"/>
</dbReference>
<evidence type="ECO:0000259" key="1">
    <source>
        <dbReference type="PROSITE" id="PS51192"/>
    </source>
</evidence>
<keyword evidence="3" id="KW-0347">Helicase</keyword>
<dbReference type="GO" id="GO:0004386">
    <property type="term" value="F:helicase activity"/>
    <property type="evidence" value="ECO:0007669"/>
    <property type="project" value="UniProtKB-KW"/>
</dbReference>
<feature type="domain" description="Helicase C-terminal" evidence="2">
    <location>
        <begin position="430"/>
        <end position="581"/>
    </location>
</feature>
<dbReference type="GO" id="GO:0005524">
    <property type="term" value="F:ATP binding"/>
    <property type="evidence" value="ECO:0007669"/>
    <property type="project" value="InterPro"/>
</dbReference>
<evidence type="ECO:0000259" key="2">
    <source>
        <dbReference type="PROSITE" id="PS51194"/>
    </source>
</evidence>
<dbReference type="Gene3D" id="3.40.50.300">
    <property type="entry name" value="P-loop containing nucleotide triphosphate hydrolases"/>
    <property type="match status" value="2"/>
</dbReference>
<dbReference type="OrthoDB" id="9802848at2"/>
<evidence type="ECO:0000313" key="3">
    <source>
        <dbReference type="EMBL" id="KOO41956.1"/>
    </source>
</evidence>
<keyword evidence="4" id="KW-1185">Reference proteome</keyword>
<dbReference type="GO" id="GO:0003677">
    <property type="term" value="F:DNA binding"/>
    <property type="evidence" value="ECO:0007669"/>
    <property type="project" value="InterPro"/>
</dbReference>
<dbReference type="InterPro" id="IPR001650">
    <property type="entry name" value="Helicase_C-like"/>
</dbReference>
<dbReference type="Pfam" id="PF00271">
    <property type="entry name" value="Helicase_C"/>
    <property type="match status" value="1"/>
</dbReference>
<dbReference type="SMART" id="SM00487">
    <property type="entry name" value="DEXDc"/>
    <property type="match status" value="1"/>
</dbReference>
<name>A0A0M0KT24_9BACI</name>
<dbReference type="Pfam" id="PF04851">
    <property type="entry name" value="ResIII"/>
    <property type="match status" value="1"/>
</dbReference>
<dbReference type="InterPro" id="IPR050742">
    <property type="entry name" value="Helicase_Restrict-Modif_Enz"/>
</dbReference>
<dbReference type="RefSeq" id="WP_053403014.1">
    <property type="nucleotide sequence ID" value="NZ_LILC01000027.1"/>
</dbReference>
<dbReference type="SUPFAM" id="SSF52540">
    <property type="entry name" value="P-loop containing nucleoside triphosphate hydrolases"/>
    <property type="match status" value="1"/>
</dbReference>
<dbReference type="PROSITE" id="PS51192">
    <property type="entry name" value="HELICASE_ATP_BIND_1"/>
    <property type="match status" value="1"/>
</dbReference>
<proteinExistence type="predicted"/>
<accession>A0A0M0KT24</accession>
<dbReference type="Proteomes" id="UP000037558">
    <property type="component" value="Unassembled WGS sequence"/>
</dbReference>
<dbReference type="CDD" id="cd18799">
    <property type="entry name" value="SF2_C_EcoAI-like"/>
    <property type="match status" value="1"/>
</dbReference>